<dbReference type="STRING" id="980251.GCA_001642875_03637"/>
<reference evidence="3 4" key="1">
    <citation type="submission" date="2019-08" db="EMBL/GenBank/DDBJ databases">
        <title>Deep-cultivation of Planctomycetes and their phenomic and genomic characterization uncovers novel biology.</title>
        <authorList>
            <person name="Wiegand S."/>
            <person name="Jogler M."/>
            <person name="Boedeker C."/>
            <person name="Pinto D."/>
            <person name="Vollmers J."/>
            <person name="Rivas-Marin E."/>
            <person name="Kohn T."/>
            <person name="Peeters S.H."/>
            <person name="Heuer A."/>
            <person name="Rast P."/>
            <person name="Oberbeckmann S."/>
            <person name="Bunk B."/>
            <person name="Jeske O."/>
            <person name="Meyerdierks A."/>
            <person name="Storesund J.E."/>
            <person name="Kallscheuer N."/>
            <person name="Luecker S."/>
            <person name="Lage O.M."/>
            <person name="Pohl T."/>
            <person name="Merkel B.J."/>
            <person name="Hornburger P."/>
            <person name="Mueller R.-W."/>
            <person name="Bruemmer F."/>
            <person name="Labrenz M."/>
            <person name="Spormann A.M."/>
            <person name="Op den Camp H."/>
            <person name="Overmann J."/>
            <person name="Amann R."/>
            <person name="Jetten M.S.M."/>
            <person name="Mascher T."/>
            <person name="Medema M.H."/>
            <person name="Devos D.P."/>
            <person name="Kaster A.-K."/>
            <person name="Ovreas L."/>
            <person name="Rohde M."/>
            <person name="Galperin M.Y."/>
            <person name="Jogler C."/>
        </authorList>
    </citation>
    <scope>NUCLEOTIDE SEQUENCE [LARGE SCALE GENOMIC DNA]</scope>
    <source>
        <strain evidence="3 4">FC18</strain>
    </source>
</reference>
<keyword evidence="4" id="KW-1185">Reference proteome</keyword>
<dbReference type="Proteomes" id="UP000322214">
    <property type="component" value="Chromosome"/>
</dbReference>
<dbReference type="OrthoDB" id="9814800at2"/>
<dbReference type="InterPro" id="IPR036280">
    <property type="entry name" value="Multihaem_cyt_sf"/>
</dbReference>
<keyword evidence="1" id="KW-1133">Transmembrane helix</keyword>
<feature type="domain" description="Cytochrome c7-like" evidence="2">
    <location>
        <begin position="52"/>
        <end position="97"/>
    </location>
</feature>
<organism evidence="3 4">
    <name type="scientific">Mariniblastus fucicola</name>
    <dbReference type="NCBI Taxonomy" id="980251"/>
    <lineage>
        <taxon>Bacteria</taxon>
        <taxon>Pseudomonadati</taxon>
        <taxon>Planctomycetota</taxon>
        <taxon>Planctomycetia</taxon>
        <taxon>Pirellulales</taxon>
        <taxon>Pirellulaceae</taxon>
        <taxon>Mariniblastus</taxon>
    </lineage>
</organism>
<sequence>MQEFHFPTWVNKFTVMLILGGLGVAGYLATCLFAGIHPSVVNVGHKPKQPVPFSHKLHAGQLKLDCRYCHNTVEKAGHAAIPPSATCGNCHGGSRTTGTMVNGTMQAGRDLGIVHPDSTLLTPIRTSLENDDKPVQWERVHDLPDFVYFNHAAHISRGVSCVSCHGRIDQMEVVEQKETLSMKWCLDCHRAPEQHLRDPALVTQLDLKIEDPVANGAMWKEKLNINPNVSCSTCHR</sequence>
<gene>
    <name evidence="3" type="ORF">MFFC18_01240</name>
</gene>
<dbReference type="Pfam" id="PF14522">
    <property type="entry name" value="Cytochrome_C7"/>
    <property type="match status" value="2"/>
</dbReference>
<dbReference type="KEGG" id="mff:MFFC18_01240"/>
<proteinExistence type="predicted"/>
<keyword evidence="1" id="KW-0812">Transmembrane</keyword>
<evidence type="ECO:0000256" key="1">
    <source>
        <dbReference type="SAM" id="Phobius"/>
    </source>
</evidence>
<keyword evidence="1" id="KW-0472">Membrane</keyword>
<dbReference type="Gene3D" id="3.90.10.10">
    <property type="entry name" value="Cytochrome C3"/>
    <property type="match status" value="2"/>
</dbReference>
<dbReference type="AlphaFoldDB" id="A0A5B9P187"/>
<dbReference type="SUPFAM" id="SSF48695">
    <property type="entry name" value="Multiheme cytochromes"/>
    <property type="match status" value="1"/>
</dbReference>
<dbReference type="PANTHER" id="PTHR39425">
    <property type="entry name" value="LIPOPROTEIN CYTOCHROME C"/>
    <property type="match status" value="1"/>
</dbReference>
<evidence type="ECO:0000313" key="3">
    <source>
        <dbReference type="EMBL" id="QEG20277.1"/>
    </source>
</evidence>
<feature type="transmembrane region" description="Helical" evidence="1">
    <location>
        <begin position="13"/>
        <end position="36"/>
    </location>
</feature>
<dbReference type="InterPro" id="IPR029467">
    <property type="entry name" value="Cyt_c7-like"/>
</dbReference>
<dbReference type="RefSeq" id="WP_075085665.1">
    <property type="nucleotide sequence ID" value="NZ_CP042912.1"/>
</dbReference>
<feature type="domain" description="Cytochrome c7-like" evidence="2">
    <location>
        <begin position="147"/>
        <end position="236"/>
    </location>
</feature>
<name>A0A5B9P187_9BACT</name>
<evidence type="ECO:0000259" key="2">
    <source>
        <dbReference type="Pfam" id="PF14522"/>
    </source>
</evidence>
<evidence type="ECO:0000313" key="4">
    <source>
        <dbReference type="Proteomes" id="UP000322214"/>
    </source>
</evidence>
<accession>A0A5B9P187</accession>
<dbReference type="EMBL" id="CP042912">
    <property type="protein sequence ID" value="QEG20277.1"/>
    <property type="molecule type" value="Genomic_DNA"/>
</dbReference>
<dbReference type="CDD" id="cd08168">
    <property type="entry name" value="Cytochrom_C3"/>
    <property type="match status" value="1"/>
</dbReference>
<dbReference type="PANTHER" id="PTHR39425:SF1">
    <property type="entry name" value="CYTOCHROME C7-LIKE DOMAIN-CONTAINING PROTEIN"/>
    <property type="match status" value="1"/>
</dbReference>
<protein>
    <submittedName>
        <fullName evidence="3">Class III cytochrome C family protein</fullName>
    </submittedName>
</protein>